<keyword evidence="2" id="KW-1185">Reference proteome</keyword>
<reference evidence="1 2" key="1">
    <citation type="submission" date="2017-06" db="EMBL/GenBank/DDBJ databases">
        <title>Genome sequencing of cyanobaciteial culture collection at National Institute for Environmental Studies (NIES).</title>
        <authorList>
            <person name="Hirose Y."/>
            <person name="Shimura Y."/>
            <person name="Fujisawa T."/>
            <person name="Nakamura Y."/>
            <person name="Kawachi M."/>
        </authorList>
    </citation>
    <scope>NUCLEOTIDE SEQUENCE [LARGE SCALE GENOMIC DNA]</scope>
    <source>
        <strain evidence="1 2">NIES-267</strain>
    </source>
</reference>
<name>A0A1Z4LL28_9CYAN</name>
<gene>
    <name evidence="1" type="ORF">NIES267_12650</name>
</gene>
<organism evidence="1 2">
    <name type="scientific">Calothrix parasitica NIES-267</name>
    <dbReference type="NCBI Taxonomy" id="1973488"/>
    <lineage>
        <taxon>Bacteria</taxon>
        <taxon>Bacillati</taxon>
        <taxon>Cyanobacteriota</taxon>
        <taxon>Cyanophyceae</taxon>
        <taxon>Nostocales</taxon>
        <taxon>Calotrichaceae</taxon>
        <taxon>Calothrix</taxon>
    </lineage>
</organism>
<dbReference type="Proteomes" id="UP000218418">
    <property type="component" value="Chromosome"/>
</dbReference>
<evidence type="ECO:0000313" key="1">
    <source>
        <dbReference type="EMBL" id="BAY81788.1"/>
    </source>
</evidence>
<evidence type="ECO:0000313" key="2">
    <source>
        <dbReference type="Proteomes" id="UP000218418"/>
    </source>
</evidence>
<protein>
    <submittedName>
        <fullName evidence="1">Uncharacterized protein</fullName>
    </submittedName>
</protein>
<dbReference type="OrthoDB" id="1352315at2"/>
<proteinExistence type="predicted"/>
<accession>A0A1Z4LL28</accession>
<sequence>MSSKYSAEGIKVNPIDDEVYESLDFSKDNFEKSLIQAANQAREFTQKYVTNNLPERIQFKVYLNCSYDEHAMREGELRITRDWENEIYEFDTPAEVINLIWIEGKIPEWINVKVESENGKSTTVALICCGRFSSNPRHIYHILQGLPPFQVVGPPLPSNWEGLGKSGKFQL</sequence>
<dbReference type="EMBL" id="AP018227">
    <property type="protein sequence ID" value="BAY81788.1"/>
    <property type="molecule type" value="Genomic_DNA"/>
</dbReference>
<dbReference type="AlphaFoldDB" id="A0A1Z4LL28"/>